<keyword evidence="2" id="KW-1185">Reference proteome</keyword>
<dbReference type="OrthoDB" id="1667101at2"/>
<evidence type="ECO:0000313" key="2">
    <source>
        <dbReference type="Proteomes" id="UP000312512"/>
    </source>
</evidence>
<comment type="caution">
    <text evidence="1">The sequence shown here is derived from an EMBL/GenBank/DDBJ whole genome shotgun (WGS) entry which is preliminary data.</text>
</comment>
<gene>
    <name evidence="1" type="ORF">FH608_046395</name>
</gene>
<dbReference type="Proteomes" id="UP000312512">
    <property type="component" value="Unassembled WGS sequence"/>
</dbReference>
<accession>A0A5C4V635</accession>
<dbReference type="RefSeq" id="WP_139637587.1">
    <property type="nucleotide sequence ID" value="NZ_VDLX02000028.1"/>
</dbReference>
<organism evidence="1 2">
    <name type="scientific">Nonomuraea phyllanthi</name>
    <dbReference type="NCBI Taxonomy" id="2219224"/>
    <lineage>
        <taxon>Bacteria</taxon>
        <taxon>Bacillati</taxon>
        <taxon>Actinomycetota</taxon>
        <taxon>Actinomycetes</taxon>
        <taxon>Streptosporangiales</taxon>
        <taxon>Streptosporangiaceae</taxon>
        <taxon>Nonomuraea</taxon>
    </lineage>
</organism>
<proteinExistence type="predicted"/>
<dbReference type="AlphaFoldDB" id="A0A5C4V635"/>
<reference evidence="1 2" key="1">
    <citation type="submission" date="2019-10" db="EMBL/GenBank/DDBJ databases">
        <title>Nonomuraea sp. nov., isolated from Phyllanthus amarus.</title>
        <authorList>
            <person name="Klykleung N."/>
            <person name="Tanasupawat S."/>
        </authorList>
    </citation>
    <scope>NUCLEOTIDE SEQUENCE [LARGE SCALE GENOMIC DNA]</scope>
    <source>
        <strain evidence="1 2">PA1-10</strain>
    </source>
</reference>
<dbReference type="Gene3D" id="3.40.91.30">
    <property type="match status" value="1"/>
</dbReference>
<sequence>MNINPIETRYRGYRFRSRTEARWAVFMDHLDVPWDYELEGYVVDGKPYLPDFLVYPDTPAAFWLEIKGTAPTADEVAKAQGLATGTSIPAYVYFGKVEVPAPDLSHITDLEDLIGSPGYEWDNSVGWLPYPVRPAQWELNLTPTAYRLNPRPTPGQPKSDFWWWMDCPYCPRAIIKLSGQVFGCPDLPDDAELQAVQFRHHTPRLLDAYRAARSARFEHGESG</sequence>
<dbReference type="EMBL" id="VDLX02000028">
    <property type="protein sequence ID" value="KAB8186923.1"/>
    <property type="molecule type" value="Genomic_DNA"/>
</dbReference>
<protein>
    <submittedName>
        <fullName evidence="1">Uncharacterized protein</fullName>
    </submittedName>
</protein>
<name>A0A5C4V635_9ACTN</name>
<evidence type="ECO:0000313" key="1">
    <source>
        <dbReference type="EMBL" id="KAB8186923.1"/>
    </source>
</evidence>